<feature type="compositionally biased region" description="Polar residues" evidence="1">
    <location>
        <begin position="95"/>
        <end position="110"/>
    </location>
</feature>
<keyword evidence="3" id="KW-1185">Reference proteome</keyword>
<dbReference type="Proteomes" id="UP001054945">
    <property type="component" value="Unassembled WGS sequence"/>
</dbReference>
<feature type="region of interest" description="Disordered" evidence="1">
    <location>
        <begin position="86"/>
        <end position="110"/>
    </location>
</feature>
<evidence type="ECO:0000256" key="1">
    <source>
        <dbReference type="SAM" id="MobiDB-lite"/>
    </source>
</evidence>
<comment type="caution">
    <text evidence="2">The sequence shown here is derived from an EMBL/GenBank/DDBJ whole genome shotgun (WGS) entry which is preliminary data.</text>
</comment>
<proteinExistence type="predicted"/>
<feature type="region of interest" description="Disordered" evidence="1">
    <location>
        <begin position="1"/>
        <end position="22"/>
    </location>
</feature>
<protein>
    <submittedName>
        <fullName evidence="2">Uncharacterized protein</fullName>
    </submittedName>
</protein>
<evidence type="ECO:0000313" key="3">
    <source>
        <dbReference type="Proteomes" id="UP001054945"/>
    </source>
</evidence>
<dbReference type="AlphaFoldDB" id="A0AAV4WC42"/>
<evidence type="ECO:0000313" key="2">
    <source>
        <dbReference type="EMBL" id="GIY79625.1"/>
    </source>
</evidence>
<sequence length="110" mass="11749">MRPRDHLFPAGNPLMGQTSSSYASPAKSIAAIKITASTLKSLGKKSLPNNSSELKVIHANYDGNHGTVPCPDNPFCVSNCQNQHPETVSREYETPLSSTPVTTQNPIVSA</sequence>
<accession>A0AAV4WC42</accession>
<gene>
    <name evidence="2" type="ORF">CEXT_563411</name>
</gene>
<reference evidence="2 3" key="1">
    <citation type="submission" date="2021-06" db="EMBL/GenBank/DDBJ databases">
        <title>Caerostris extrusa draft genome.</title>
        <authorList>
            <person name="Kono N."/>
            <person name="Arakawa K."/>
        </authorList>
    </citation>
    <scope>NUCLEOTIDE SEQUENCE [LARGE SCALE GENOMIC DNA]</scope>
</reference>
<dbReference type="EMBL" id="BPLR01015910">
    <property type="protein sequence ID" value="GIY79625.1"/>
    <property type="molecule type" value="Genomic_DNA"/>
</dbReference>
<organism evidence="2 3">
    <name type="scientific">Caerostris extrusa</name>
    <name type="common">Bark spider</name>
    <name type="synonym">Caerostris bankana</name>
    <dbReference type="NCBI Taxonomy" id="172846"/>
    <lineage>
        <taxon>Eukaryota</taxon>
        <taxon>Metazoa</taxon>
        <taxon>Ecdysozoa</taxon>
        <taxon>Arthropoda</taxon>
        <taxon>Chelicerata</taxon>
        <taxon>Arachnida</taxon>
        <taxon>Araneae</taxon>
        <taxon>Araneomorphae</taxon>
        <taxon>Entelegynae</taxon>
        <taxon>Araneoidea</taxon>
        <taxon>Araneidae</taxon>
        <taxon>Caerostris</taxon>
    </lineage>
</organism>
<name>A0AAV4WC42_CAEEX</name>